<dbReference type="PANTHER" id="PTHR43649">
    <property type="entry name" value="ARABINOSE-BINDING PROTEIN-RELATED"/>
    <property type="match status" value="1"/>
</dbReference>
<evidence type="ECO:0000313" key="7">
    <source>
        <dbReference type="EMBL" id="ACU37366.1"/>
    </source>
</evidence>
<dbReference type="SUPFAM" id="SSF53850">
    <property type="entry name" value="Periplasmic binding protein-like II"/>
    <property type="match status" value="1"/>
</dbReference>
<dbReference type="InterPro" id="IPR006059">
    <property type="entry name" value="SBP"/>
</dbReference>
<accession>C6WAP7</accession>
<evidence type="ECO:0000256" key="2">
    <source>
        <dbReference type="ARBA" id="ARBA00022729"/>
    </source>
</evidence>
<dbReference type="Gene3D" id="3.40.190.10">
    <property type="entry name" value="Periplasmic binding protein-like II"/>
    <property type="match status" value="2"/>
</dbReference>
<evidence type="ECO:0000256" key="6">
    <source>
        <dbReference type="SAM" id="SignalP"/>
    </source>
</evidence>
<evidence type="ECO:0000256" key="4">
    <source>
        <dbReference type="ARBA" id="ARBA00023139"/>
    </source>
</evidence>
<dbReference type="Proteomes" id="UP000002213">
    <property type="component" value="Chromosome"/>
</dbReference>
<dbReference type="KEGG" id="ami:Amir_3472"/>
<dbReference type="RefSeq" id="WP_015802254.1">
    <property type="nucleotide sequence ID" value="NC_013093.1"/>
</dbReference>
<reference evidence="7 8" key="1">
    <citation type="journal article" date="2009" name="Stand. Genomic Sci.">
        <title>Complete genome sequence of Actinosynnema mirum type strain (101).</title>
        <authorList>
            <person name="Land M."/>
            <person name="Lapidus A."/>
            <person name="Mayilraj S."/>
            <person name="Chen F."/>
            <person name="Copeland A."/>
            <person name="Del Rio T.G."/>
            <person name="Nolan M."/>
            <person name="Lucas S."/>
            <person name="Tice H."/>
            <person name="Cheng J.F."/>
            <person name="Chertkov O."/>
            <person name="Bruce D."/>
            <person name="Goodwin L."/>
            <person name="Pitluck S."/>
            <person name="Rohde M."/>
            <person name="Goker M."/>
            <person name="Pati A."/>
            <person name="Ivanova N."/>
            <person name="Mavromatis K."/>
            <person name="Chen A."/>
            <person name="Palaniappan K."/>
            <person name="Hauser L."/>
            <person name="Chang Y.J."/>
            <person name="Jeffries C.C."/>
            <person name="Brettin T."/>
            <person name="Detter J.C."/>
            <person name="Han C."/>
            <person name="Chain P."/>
            <person name="Tindall B.J."/>
            <person name="Bristow J."/>
            <person name="Eisen J.A."/>
            <person name="Markowitz V."/>
            <person name="Hugenholtz P."/>
            <person name="Kyrpides N.C."/>
            <person name="Klenk H.P."/>
        </authorList>
    </citation>
    <scope>NUCLEOTIDE SEQUENCE [LARGE SCALE GENOMIC DNA]</scope>
    <source>
        <strain evidence="8">ATCC 29888 / DSM 43827 / JCM 3225 / NBRC 14064 / NCIMB 13271 / NRRL B-12336 / IMRU 3971 / 101</strain>
    </source>
</reference>
<gene>
    <name evidence="7" type="ordered locus">Amir_3472</name>
</gene>
<protein>
    <submittedName>
        <fullName evidence="7">Extracellular solute-binding protein family 1</fullName>
    </submittedName>
</protein>
<dbReference type="eggNOG" id="COG1653">
    <property type="taxonomic scope" value="Bacteria"/>
</dbReference>
<sequence length="413" mass="43556">MRTTPAALAVLIALLPALPACSAAPADGGEVLTVVGWKGGGGEEARLPELNAAFERAHPGVRVEHHYVGPGNYETYNNPKLASGTAADVIMVDKAKTRTWTDQGYLADLSDQPWVPAVHPELAPFTTVDGRTRQFTQENIGIGLYANLDLLASAGITEVPRDWPTLLATLDTLREKGKPGLLVPNKGGWGGVQLALALAVNRLAPTWSADYNTGRARFGPDWAPVVDELKRAVASGAVDGRLMLGLDAWSDALTEFKAGRWAFLIQGAWKLADFRADLGFRFSLSPIPAGPAGSEPVAVTFVGTGWAVNADAQRPDLAREYVKFMAEPGNARLYCEAEGAFSTLVGGTTTLPAEASALVAAFDAGRWAGSPAQGLDFPGAEEVMGTALQEVFLDPTTPTGDVLAALDRMPARG</sequence>
<dbReference type="InterPro" id="IPR050490">
    <property type="entry name" value="Bact_solute-bd_prot1"/>
</dbReference>
<evidence type="ECO:0000256" key="1">
    <source>
        <dbReference type="ARBA" id="ARBA00022475"/>
    </source>
</evidence>
<keyword evidence="4" id="KW-0564">Palmitate</keyword>
<organism evidence="7 8">
    <name type="scientific">Actinosynnema mirum (strain ATCC 29888 / DSM 43827 / JCM 3225 / NBRC 14064 / NCIMB 13271 / NRRL B-12336 / IMRU 3971 / 101)</name>
    <dbReference type="NCBI Taxonomy" id="446462"/>
    <lineage>
        <taxon>Bacteria</taxon>
        <taxon>Bacillati</taxon>
        <taxon>Actinomycetota</taxon>
        <taxon>Actinomycetes</taxon>
        <taxon>Pseudonocardiales</taxon>
        <taxon>Pseudonocardiaceae</taxon>
        <taxon>Actinosynnema</taxon>
    </lineage>
</organism>
<evidence type="ECO:0000256" key="3">
    <source>
        <dbReference type="ARBA" id="ARBA00023136"/>
    </source>
</evidence>
<evidence type="ECO:0000313" key="8">
    <source>
        <dbReference type="Proteomes" id="UP000002213"/>
    </source>
</evidence>
<keyword evidence="2 6" id="KW-0732">Signal</keyword>
<dbReference type="STRING" id="446462.Amir_3472"/>
<dbReference type="PANTHER" id="PTHR43649:SF33">
    <property type="entry name" value="POLYGALACTURONAN_RHAMNOGALACTURONAN-BINDING PROTEIN YTCQ"/>
    <property type="match status" value="1"/>
</dbReference>
<evidence type="ECO:0000256" key="5">
    <source>
        <dbReference type="ARBA" id="ARBA00023288"/>
    </source>
</evidence>
<keyword evidence="3" id="KW-0472">Membrane</keyword>
<dbReference type="EMBL" id="CP001630">
    <property type="protein sequence ID" value="ACU37366.1"/>
    <property type="molecule type" value="Genomic_DNA"/>
</dbReference>
<dbReference type="OrthoDB" id="9780991at2"/>
<keyword evidence="5" id="KW-0449">Lipoprotein</keyword>
<feature type="chain" id="PRO_5038518837" evidence="6">
    <location>
        <begin position="23"/>
        <end position="413"/>
    </location>
</feature>
<name>C6WAP7_ACTMD</name>
<dbReference type="Pfam" id="PF01547">
    <property type="entry name" value="SBP_bac_1"/>
    <property type="match status" value="1"/>
</dbReference>
<feature type="signal peptide" evidence="6">
    <location>
        <begin position="1"/>
        <end position="22"/>
    </location>
</feature>
<dbReference type="HOGENOM" id="CLU_665043_0_0_11"/>
<dbReference type="AlphaFoldDB" id="C6WAP7"/>
<proteinExistence type="predicted"/>
<keyword evidence="8" id="KW-1185">Reference proteome</keyword>
<keyword evidence="1" id="KW-1003">Cell membrane</keyword>